<proteinExistence type="predicted"/>
<evidence type="ECO:0000313" key="2">
    <source>
        <dbReference type="EMBL" id="KAF2242961.1"/>
    </source>
</evidence>
<evidence type="ECO:0000256" key="1">
    <source>
        <dbReference type="SAM" id="MobiDB-lite"/>
    </source>
</evidence>
<dbReference type="RefSeq" id="XP_033677965.1">
    <property type="nucleotide sequence ID" value="XM_033827207.1"/>
</dbReference>
<dbReference type="EMBL" id="ML987206">
    <property type="protein sequence ID" value="KAF2242961.1"/>
    <property type="molecule type" value="Genomic_DNA"/>
</dbReference>
<dbReference type="GeneID" id="54580537"/>
<protein>
    <submittedName>
        <fullName evidence="2">Uncharacterized protein</fullName>
    </submittedName>
</protein>
<organism evidence="2 3">
    <name type="scientific">Trematosphaeria pertusa</name>
    <dbReference type="NCBI Taxonomy" id="390896"/>
    <lineage>
        <taxon>Eukaryota</taxon>
        <taxon>Fungi</taxon>
        <taxon>Dikarya</taxon>
        <taxon>Ascomycota</taxon>
        <taxon>Pezizomycotina</taxon>
        <taxon>Dothideomycetes</taxon>
        <taxon>Pleosporomycetidae</taxon>
        <taxon>Pleosporales</taxon>
        <taxon>Massarineae</taxon>
        <taxon>Trematosphaeriaceae</taxon>
        <taxon>Trematosphaeria</taxon>
    </lineage>
</organism>
<feature type="region of interest" description="Disordered" evidence="1">
    <location>
        <begin position="136"/>
        <end position="173"/>
    </location>
</feature>
<keyword evidence="3" id="KW-1185">Reference proteome</keyword>
<reference evidence="2" key="1">
    <citation type="journal article" date="2020" name="Stud. Mycol.">
        <title>101 Dothideomycetes genomes: a test case for predicting lifestyles and emergence of pathogens.</title>
        <authorList>
            <person name="Haridas S."/>
            <person name="Albert R."/>
            <person name="Binder M."/>
            <person name="Bloem J."/>
            <person name="Labutti K."/>
            <person name="Salamov A."/>
            <person name="Andreopoulos B."/>
            <person name="Baker S."/>
            <person name="Barry K."/>
            <person name="Bills G."/>
            <person name="Bluhm B."/>
            <person name="Cannon C."/>
            <person name="Castanera R."/>
            <person name="Culley D."/>
            <person name="Daum C."/>
            <person name="Ezra D."/>
            <person name="Gonzalez J."/>
            <person name="Henrissat B."/>
            <person name="Kuo A."/>
            <person name="Liang C."/>
            <person name="Lipzen A."/>
            <person name="Lutzoni F."/>
            <person name="Magnuson J."/>
            <person name="Mondo S."/>
            <person name="Nolan M."/>
            <person name="Ohm R."/>
            <person name="Pangilinan J."/>
            <person name="Park H.-J."/>
            <person name="Ramirez L."/>
            <person name="Alfaro M."/>
            <person name="Sun H."/>
            <person name="Tritt A."/>
            <person name="Yoshinaga Y."/>
            <person name="Zwiers L.-H."/>
            <person name="Turgeon B."/>
            <person name="Goodwin S."/>
            <person name="Spatafora J."/>
            <person name="Crous P."/>
            <person name="Grigoriev I."/>
        </authorList>
    </citation>
    <scope>NUCLEOTIDE SEQUENCE</scope>
    <source>
        <strain evidence="2">CBS 122368</strain>
    </source>
</reference>
<gene>
    <name evidence="2" type="ORF">BU26DRAFT_510174</name>
</gene>
<sequence length="173" mass="18693">MECYCEAGRAPVRMAADARVDSWAPPSQYSDVSHFVMGMGSECRIGDLRQPAIGRCTYRPWFRFNGAVELPCSFLEAAFQGSRSRQAYPRAVYEPECWWAPPLQSATGPLAATAAASGRASSAIASTPATAAGRRARLAANSAHSTPPAGWHDAWTLDTLPRRRPSEGSFEAE</sequence>
<evidence type="ECO:0000313" key="3">
    <source>
        <dbReference type="Proteomes" id="UP000800094"/>
    </source>
</evidence>
<dbReference type="Proteomes" id="UP000800094">
    <property type="component" value="Unassembled WGS sequence"/>
</dbReference>
<name>A0A6A6HY39_9PLEO</name>
<accession>A0A6A6HY39</accession>
<dbReference type="AlphaFoldDB" id="A0A6A6HY39"/>